<proteinExistence type="predicted"/>
<dbReference type="Proteomes" id="UP001243717">
    <property type="component" value="Unassembled WGS sequence"/>
</dbReference>
<gene>
    <name evidence="1" type="ORF">QEH59_15395</name>
</gene>
<keyword evidence="2" id="KW-1185">Reference proteome</keyword>
<dbReference type="PROSITE" id="PS51257">
    <property type="entry name" value="PROKAR_LIPOPROTEIN"/>
    <property type="match status" value="1"/>
</dbReference>
<protein>
    <submittedName>
        <fullName evidence="1">Uncharacterized protein</fullName>
    </submittedName>
</protein>
<organism evidence="1 2">
    <name type="scientific">Thalassobacterium sedimentorum</name>
    <dbReference type="NCBI Taxonomy" id="3041258"/>
    <lineage>
        <taxon>Bacteria</taxon>
        <taxon>Pseudomonadati</taxon>
        <taxon>Verrucomicrobiota</taxon>
        <taxon>Opitutia</taxon>
        <taxon>Puniceicoccales</taxon>
        <taxon>Coraliomargaritaceae</taxon>
        <taxon>Thalassobacterium</taxon>
    </lineage>
</organism>
<dbReference type="RefSeq" id="WP_308986266.1">
    <property type="nucleotide sequence ID" value="NZ_JARXIC010000034.1"/>
</dbReference>
<evidence type="ECO:0000313" key="1">
    <source>
        <dbReference type="EMBL" id="MDQ8195817.1"/>
    </source>
</evidence>
<comment type="caution">
    <text evidence="1">The sequence shown here is derived from an EMBL/GenBank/DDBJ whole genome shotgun (WGS) entry which is preliminary data.</text>
</comment>
<accession>A0ABU1AM79</accession>
<name>A0ABU1AM79_9BACT</name>
<sequence>MFCDFRILGSVRWLVVALLFGLGSCLTLPAVPFAVEVEGNLRLDFSASWTEFSSIDGTAVPDGTQILSSDGSTSMEVQGDALSIVNRAGFSLSGVLLENSGTGSVFLYPPVDVQGFGVYIEATESIAVEYTATAYTAGGSFIASITVPSPGTGGEAAYLGLIDPTGAIGILELSSTNSNRFVVAAPQFQVKRVAESDPSNLPVASTETVTVSPAQSYLHEGLIGRKATAATTSAVTDFENIVDLQTLFPSIRVGDYLRLERIGVSFTNRRLNQLLGVFTETEEIEAGAEFDRLPTAIDAGTNFYTDKISGDGAFSTPTNIPEDFIIGASTYLAAPLNTRYLMFSFSEPTVDAPNYSVRMSHIPRQPFIDWAVEFGLHGANLELDSDLDGDGLTLIEEFAFFRDPTIGDSEAGISGTGSGVLPFLAREPLPDFLTVLFEARSDAPLRYRVQTSENLINWDTLPEGDIGVLEVETQEGQAVFFLRTAAGGSRLFARVITEYVPLAP</sequence>
<reference evidence="1 2" key="1">
    <citation type="submission" date="2023-04" db="EMBL/GenBank/DDBJ databases">
        <title>A novel bacteria isolated from coastal sediment.</title>
        <authorList>
            <person name="Liu X.-J."/>
            <person name="Du Z.-J."/>
        </authorList>
    </citation>
    <scope>NUCLEOTIDE SEQUENCE [LARGE SCALE GENOMIC DNA]</scope>
    <source>
        <strain evidence="1 2">SDUM461004</strain>
    </source>
</reference>
<dbReference type="EMBL" id="JARXIC010000034">
    <property type="protein sequence ID" value="MDQ8195817.1"/>
    <property type="molecule type" value="Genomic_DNA"/>
</dbReference>
<evidence type="ECO:0000313" key="2">
    <source>
        <dbReference type="Proteomes" id="UP001243717"/>
    </source>
</evidence>